<gene>
    <name evidence="1" type="ORF">OU5_1134</name>
</gene>
<organism evidence="1 2">
    <name type="scientific">Pseudomonas mandelii JR-1</name>
    <dbReference type="NCBI Taxonomy" id="1147786"/>
    <lineage>
        <taxon>Bacteria</taxon>
        <taxon>Pseudomonadati</taxon>
        <taxon>Pseudomonadota</taxon>
        <taxon>Gammaproteobacteria</taxon>
        <taxon>Pseudomonadales</taxon>
        <taxon>Pseudomonadaceae</taxon>
        <taxon>Pseudomonas</taxon>
    </lineage>
</organism>
<dbReference type="Proteomes" id="UP000026913">
    <property type="component" value="Chromosome"/>
</dbReference>
<evidence type="ECO:0000313" key="1">
    <source>
        <dbReference type="EMBL" id="AHZ68213.1"/>
    </source>
</evidence>
<dbReference type="HOGENOM" id="CLU_3238383_0_0_6"/>
<dbReference type="AlphaFoldDB" id="A0A024E7A6"/>
<protein>
    <submittedName>
        <fullName evidence="1">Uncharacterized protein</fullName>
    </submittedName>
</protein>
<dbReference type="KEGG" id="pman:OU5_1134"/>
<evidence type="ECO:0000313" key="2">
    <source>
        <dbReference type="Proteomes" id="UP000026913"/>
    </source>
</evidence>
<proteinExistence type="predicted"/>
<reference evidence="1 2" key="1">
    <citation type="journal article" date="2012" name="J. Bacteriol.">
        <title>Genome sequence of cold-adapted Pseudomonas mandelii strain JR-1.</title>
        <authorList>
            <person name="Jang S.H."/>
            <person name="Kim J."/>
            <person name="Kim J."/>
            <person name="Hong S."/>
            <person name="Lee C."/>
        </authorList>
    </citation>
    <scope>NUCLEOTIDE SEQUENCE [LARGE SCALE GENOMIC DNA]</scope>
    <source>
        <strain evidence="1 2">JR-1</strain>
    </source>
</reference>
<dbReference type="EMBL" id="CP005960">
    <property type="protein sequence ID" value="AHZ68213.1"/>
    <property type="molecule type" value="Genomic_DNA"/>
</dbReference>
<name>A0A024E7A6_9PSED</name>
<accession>A0A024E7A6</accession>
<sequence>MLLYKVVIDFDQSRVSAFVKRFAKSPRVACLLKGNLAPGAVKE</sequence>